<evidence type="ECO:0000256" key="4">
    <source>
        <dbReference type="ARBA" id="ARBA00004496"/>
    </source>
</evidence>
<keyword evidence="12 14" id="KW-0378">Hydrolase</keyword>
<evidence type="ECO:0000256" key="11">
    <source>
        <dbReference type="ARBA" id="ARBA00022759"/>
    </source>
</evidence>
<name>A0ABQ0QHL4_9PROT</name>
<dbReference type="HAMAP" id="MF_00052_B">
    <property type="entry name" value="RNase_HII_B"/>
    <property type="match status" value="1"/>
</dbReference>
<evidence type="ECO:0000256" key="10">
    <source>
        <dbReference type="ARBA" id="ARBA00022723"/>
    </source>
</evidence>
<evidence type="ECO:0000313" key="18">
    <source>
        <dbReference type="EMBL" id="GBR45144.1"/>
    </source>
</evidence>
<keyword evidence="8 14" id="KW-0963">Cytoplasm</keyword>
<comment type="catalytic activity">
    <reaction evidence="1 14 15 16">
        <text>Endonucleolytic cleavage to 5'-phosphomonoester.</text>
        <dbReference type="EC" id="3.1.26.4"/>
    </reaction>
</comment>
<keyword evidence="19" id="KW-1185">Reference proteome</keyword>
<protein>
    <recommendedName>
        <fullName evidence="7 14">Ribonuclease HII</fullName>
        <shortName evidence="14">RNase HII</shortName>
        <ecNumber evidence="6 14">3.1.26.4</ecNumber>
    </recommendedName>
</protein>
<evidence type="ECO:0000256" key="14">
    <source>
        <dbReference type="HAMAP-Rule" id="MF_00052"/>
    </source>
</evidence>
<dbReference type="EMBL" id="BAQB01000005">
    <property type="protein sequence ID" value="GBR45144.1"/>
    <property type="molecule type" value="Genomic_DNA"/>
</dbReference>
<dbReference type="InterPro" id="IPR001352">
    <property type="entry name" value="RNase_HII/HIII"/>
</dbReference>
<gene>
    <name evidence="14" type="primary">rnhB</name>
    <name evidence="18" type="ORF">AA106556_0666</name>
</gene>
<comment type="cofactor">
    <cofactor evidence="14 15">
        <name>Mn(2+)</name>
        <dbReference type="ChEBI" id="CHEBI:29035"/>
    </cofactor>
    <cofactor evidence="14 15">
        <name>Mg(2+)</name>
        <dbReference type="ChEBI" id="CHEBI:18420"/>
    </cofactor>
    <text evidence="14 15">Manganese or magnesium. Binds 1 divalent metal ion per monomer in the absence of substrate. May bind a second metal ion after substrate binding.</text>
</comment>
<dbReference type="InterPro" id="IPR022898">
    <property type="entry name" value="RNase_HII"/>
</dbReference>
<dbReference type="PROSITE" id="PS51975">
    <property type="entry name" value="RNASE_H_2"/>
    <property type="match status" value="1"/>
</dbReference>
<sequence length="215" mass="22703">MPDYLLEAAHGGVVAGVDEVGRGPLAGPVVAAAVIFRGAPPEALCQLLDDSKKLTARRRDAAYAALCSSPQVTYGVGAASVTEIENINISNACHLAMRRAVERLGRMPDLALVDGKYAPDMPCPVKMVVGGDGISLSIAAASILAKVVRDRLMVRLADRYSVYGWERNAGYGTVVHKAGLREYGVTPHHRRGFAPIRAMIEASHMISGKAGEVAA</sequence>
<dbReference type="NCBIfam" id="NF000595">
    <property type="entry name" value="PRK00015.1-3"/>
    <property type="match status" value="1"/>
</dbReference>
<dbReference type="InterPro" id="IPR036397">
    <property type="entry name" value="RNaseH_sf"/>
</dbReference>
<comment type="similarity">
    <text evidence="5 14 16">Belongs to the RNase HII family.</text>
</comment>
<evidence type="ECO:0000256" key="3">
    <source>
        <dbReference type="ARBA" id="ARBA00004065"/>
    </source>
</evidence>
<dbReference type="EC" id="3.1.26.4" evidence="6 14"/>
<dbReference type="Gene3D" id="3.30.420.10">
    <property type="entry name" value="Ribonuclease H-like superfamily/Ribonuclease H"/>
    <property type="match status" value="1"/>
</dbReference>
<evidence type="ECO:0000256" key="8">
    <source>
        <dbReference type="ARBA" id="ARBA00022490"/>
    </source>
</evidence>
<comment type="subcellular location">
    <subcellularLocation>
        <location evidence="4 14">Cytoplasm</location>
    </subcellularLocation>
</comment>
<evidence type="ECO:0000256" key="9">
    <source>
        <dbReference type="ARBA" id="ARBA00022722"/>
    </source>
</evidence>
<evidence type="ECO:0000256" key="13">
    <source>
        <dbReference type="ARBA" id="ARBA00023211"/>
    </source>
</evidence>
<dbReference type="PANTHER" id="PTHR10954">
    <property type="entry name" value="RIBONUCLEASE H2 SUBUNIT A"/>
    <property type="match status" value="1"/>
</dbReference>
<evidence type="ECO:0000256" key="15">
    <source>
        <dbReference type="PROSITE-ProRule" id="PRU01319"/>
    </source>
</evidence>
<evidence type="ECO:0000313" key="19">
    <source>
        <dbReference type="Proteomes" id="UP001062443"/>
    </source>
</evidence>
<keyword evidence="9 14" id="KW-0540">Nuclease</keyword>
<dbReference type="InterPro" id="IPR024567">
    <property type="entry name" value="RNase_HII/HIII_dom"/>
</dbReference>
<dbReference type="SUPFAM" id="SSF53098">
    <property type="entry name" value="Ribonuclease H-like"/>
    <property type="match status" value="1"/>
</dbReference>
<dbReference type="PANTHER" id="PTHR10954:SF18">
    <property type="entry name" value="RIBONUCLEASE HII"/>
    <property type="match status" value="1"/>
</dbReference>
<feature type="binding site" evidence="14 15">
    <location>
        <position position="19"/>
    </location>
    <ligand>
        <name>a divalent metal cation</name>
        <dbReference type="ChEBI" id="CHEBI:60240"/>
    </ligand>
</feature>
<evidence type="ECO:0000256" key="16">
    <source>
        <dbReference type="RuleBase" id="RU003515"/>
    </source>
</evidence>
<feature type="binding site" evidence="14 15">
    <location>
        <position position="18"/>
    </location>
    <ligand>
        <name>a divalent metal cation</name>
        <dbReference type="ChEBI" id="CHEBI:60240"/>
    </ligand>
</feature>
<evidence type="ECO:0000256" key="7">
    <source>
        <dbReference type="ARBA" id="ARBA00019179"/>
    </source>
</evidence>
<feature type="domain" description="RNase H type-2" evidence="17">
    <location>
        <begin position="12"/>
        <end position="205"/>
    </location>
</feature>
<dbReference type="Proteomes" id="UP001062443">
    <property type="component" value="Unassembled WGS sequence"/>
</dbReference>
<dbReference type="Pfam" id="PF01351">
    <property type="entry name" value="RNase_HII"/>
    <property type="match status" value="1"/>
</dbReference>
<keyword evidence="11 14" id="KW-0255">Endonuclease</keyword>
<dbReference type="CDD" id="cd07182">
    <property type="entry name" value="RNase_HII_bacteria_HII_like"/>
    <property type="match status" value="1"/>
</dbReference>
<evidence type="ECO:0000256" key="2">
    <source>
        <dbReference type="ARBA" id="ARBA00001946"/>
    </source>
</evidence>
<evidence type="ECO:0000256" key="1">
    <source>
        <dbReference type="ARBA" id="ARBA00000077"/>
    </source>
</evidence>
<dbReference type="InterPro" id="IPR012337">
    <property type="entry name" value="RNaseH-like_sf"/>
</dbReference>
<keyword evidence="10 14" id="KW-0479">Metal-binding</keyword>
<evidence type="ECO:0000256" key="5">
    <source>
        <dbReference type="ARBA" id="ARBA00007383"/>
    </source>
</evidence>
<proteinExistence type="inferred from homology"/>
<evidence type="ECO:0000259" key="17">
    <source>
        <dbReference type="PROSITE" id="PS51975"/>
    </source>
</evidence>
<evidence type="ECO:0000256" key="12">
    <source>
        <dbReference type="ARBA" id="ARBA00022801"/>
    </source>
</evidence>
<dbReference type="RefSeq" id="WP_068169817.1">
    <property type="nucleotide sequence ID" value="NZ_BAQB01000005.1"/>
</dbReference>
<comment type="cofactor">
    <cofactor evidence="2">
        <name>Mg(2+)</name>
        <dbReference type="ChEBI" id="CHEBI:18420"/>
    </cofactor>
</comment>
<reference evidence="18" key="1">
    <citation type="submission" date="2013-04" db="EMBL/GenBank/DDBJ databases">
        <title>The genome sequencing project of 58 acetic acid bacteria.</title>
        <authorList>
            <person name="Okamoto-Kainuma A."/>
            <person name="Ishikawa M."/>
            <person name="Umino S."/>
            <person name="Koizumi Y."/>
            <person name="Shiwa Y."/>
            <person name="Yoshikawa H."/>
            <person name="Matsutani M."/>
            <person name="Matsushita K."/>
        </authorList>
    </citation>
    <scope>NUCLEOTIDE SEQUENCE</scope>
    <source>
        <strain evidence="18">NBRC 106556</strain>
    </source>
</reference>
<evidence type="ECO:0000256" key="6">
    <source>
        <dbReference type="ARBA" id="ARBA00012180"/>
    </source>
</evidence>
<feature type="binding site" evidence="14 15">
    <location>
        <position position="114"/>
    </location>
    <ligand>
        <name>a divalent metal cation</name>
        <dbReference type="ChEBI" id="CHEBI:60240"/>
    </ligand>
</feature>
<accession>A0ABQ0QHL4</accession>
<organism evidence="18 19">
    <name type="scientific">Neokomagataea tanensis NBRC 106556</name>
    <dbReference type="NCBI Taxonomy" id="1223519"/>
    <lineage>
        <taxon>Bacteria</taxon>
        <taxon>Pseudomonadati</taxon>
        <taxon>Pseudomonadota</taxon>
        <taxon>Alphaproteobacteria</taxon>
        <taxon>Acetobacterales</taxon>
        <taxon>Acetobacteraceae</taxon>
        <taxon>Neokomagataea</taxon>
    </lineage>
</organism>
<keyword evidence="13 14" id="KW-0464">Manganese</keyword>
<comment type="function">
    <text evidence="3 14 16">Endonuclease that specifically degrades the RNA of RNA-DNA hybrids.</text>
</comment>
<comment type="caution">
    <text evidence="18">The sequence shown here is derived from an EMBL/GenBank/DDBJ whole genome shotgun (WGS) entry which is preliminary data.</text>
</comment>